<dbReference type="PIRSF" id="PIRSF001435">
    <property type="entry name" value="Nth"/>
    <property type="match status" value="1"/>
</dbReference>
<dbReference type="InterPro" id="IPR023170">
    <property type="entry name" value="HhH_base_excis_C"/>
</dbReference>
<keyword evidence="4" id="KW-0411">Iron-sulfur</keyword>
<comment type="caution">
    <text evidence="6">The sequence shown here is derived from an EMBL/GenBank/DDBJ whole genome shotgun (WGS) entry which is preliminary data.</text>
</comment>
<dbReference type="AlphaFoldDB" id="A0A2V3WAG6"/>
<dbReference type="Proteomes" id="UP000247922">
    <property type="component" value="Unassembled WGS sequence"/>
</dbReference>
<dbReference type="EMBL" id="QJJR01000006">
    <property type="protein sequence ID" value="PXW91060.1"/>
    <property type="molecule type" value="Genomic_DNA"/>
</dbReference>
<dbReference type="PANTHER" id="PTHR10359">
    <property type="entry name" value="A/G-SPECIFIC ADENINE GLYCOSYLASE/ENDONUCLEASE III"/>
    <property type="match status" value="1"/>
</dbReference>
<evidence type="ECO:0000259" key="5">
    <source>
        <dbReference type="SMART" id="SM00478"/>
    </source>
</evidence>
<keyword evidence="2" id="KW-0479">Metal-binding</keyword>
<gene>
    <name evidence="6" type="ORF">DES38_10696</name>
</gene>
<reference evidence="6 7" key="1">
    <citation type="submission" date="2018-05" db="EMBL/GenBank/DDBJ databases">
        <title>Genomic Encyclopedia of Type Strains, Phase IV (KMG-IV): sequencing the most valuable type-strain genomes for metagenomic binning, comparative biology and taxonomic classification.</title>
        <authorList>
            <person name="Goeker M."/>
        </authorList>
    </citation>
    <scope>NUCLEOTIDE SEQUENCE [LARGE SCALE GENOMIC DNA]</scope>
    <source>
        <strain evidence="6 7">DSM 22440</strain>
    </source>
</reference>
<dbReference type="SUPFAM" id="SSF48150">
    <property type="entry name" value="DNA-glycosylase"/>
    <property type="match status" value="1"/>
</dbReference>
<dbReference type="Pfam" id="PF00730">
    <property type="entry name" value="HhH-GPD"/>
    <property type="match status" value="1"/>
</dbReference>
<dbReference type="GO" id="GO:0003824">
    <property type="term" value="F:catalytic activity"/>
    <property type="evidence" value="ECO:0007669"/>
    <property type="project" value="InterPro"/>
</dbReference>
<name>A0A2V3WAG6_9BACI</name>
<evidence type="ECO:0000256" key="3">
    <source>
        <dbReference type="ARBA" id="ARBA00023004"/>
    </source>
</evidence>
<dbReference type="GO" id="GO:0006284">
    <property type="term" value="P:base-excision repair"/>
    <property type="evidence" value="ECO:0007669"/>
    <property type="project" value="InterPro"/>
</dbReference>
<dbReference type="InterPro" id="IPR011257">
    <property type="entry name" value="DNA_glycosylase"/>
</dbReference>
<keyword evidence="1" id="KW-0004">4Fe-4S</keyword>
<dbReference type="InterPro" id="IPR003265">
    <property type="entry name" value="HhH-GPD_domain"/>
</dbReference>
<dbReference type="Gene3D" id="1.10.340.30">
    <property type="entry name" value="Hypothetical protein, domain 2"/>
    <property type="match status" value="1"/>
</dbReference>
<evidence type="ECO:0000256" key="1">
    <source>
        <dbReference type="ARBA" id="ARBA00022485"/>
    </source>
</evidence>
<evidence type="ECO:0000256" key="4">
    <source>
        <dbReference type="ARBA" id="ARBA00023014"/>
    </source>
</evidence>
<accession>A0A2V3WAG6</accession>
<organism evidence="6 7">
    <name type="scientific">Streptohalobacillus salinus</name>
    <dbReference type="NCBI Taxonomy" id="621096"/>
    <lineage>
        <taxon>Bacteria</taxon>
        <taxon>Bacillati</taxon>
        <taxon>Bacillota</taxon>
        <taxon>Bacilli</taxon>
        <taxon>Bacillales</taxon>
        <taxon>Bacillaceae</taxon>
        <taxon>Streptohalobacillus</taxon>
    </lineage>
</organism>
<keyword evidence="7" id="KW-1185">Reference proteome</keyword>
<protein>
    <submittedName>
        <fullName evidence="6">DNA-3-methyladenine glycosylase III</fullName>
    </submittedName>
</protein>
<dbReference type="GO" id="GO:0046872">
    <property type="term" value="F:metal ion binding"/>
    <property type="evidence" value="ECO:0007669"/>
    <property type="project" value="UniProtKB-KW"/>
</dbReference>
<dbReference type="CDD" id="cd00056">
    <property type="entry name" value="ENDO3c"/>
    <property type="match status" value="1"/>
</dbReference>
<evidence type="ECO:0000313" key="7">
    <source>
        <dbReference type="Proteomes" id="UP000247922"/>
    </source>
</evidence>
<evidence type="ECO:0000256" key="2">
    <source>
        <dbReference type="ARBA" id="ARBA00022723"/>
    </source>
</evidence>
<keyword evidence="3" id="KW-0408">Iron</keyword>
<feature type="domain" description="HhH-GPD" evidence="5">
    <location>
        <begin position="25"/>
        <end position="181"/>
    </location>
</feature>
<sequence>MVDHYGHQNWWEHDNKIADWVAMILIQQTTEQNANRALDNLAPYLSVDQLREMSLEALQTHIQPAGFYKQKSNYIKALMNWFHAHGRSLDKFDHYSTTELRKELLTIKGVGDETADAMLLYIFNRKVFIADQYAMRLFDRLGFGHFNKYAVMRAAFNHLVKDISLKQCKEWHAAIDVHGKAFRKNKQLDETWLITPTVATEE</sequence>
<dbReference type="GO" id="GO:0051539">
    <property type="term" value="F:4 iron, 4 sulfur cluster binding"/>
    <property type="evidence" value="ECO:0007669"/>
    <property type="project" value="UniProtKB-KW"/>
</dbReference>
<proteinExistence type="predicted"/>
<evidence type="ECO:0000313" key="6">
    <source>
        <dbReference type="EMBL" id="PXW91060.1"/>
    </source>
</evidence>
<dbReference type="SMART" id="SM00478">
    <property type="entry name" value="ENDO3c"/>
    <property type="match status" value="1"/>
</dbReference>
<dbReference type="PANTHER" id="PTHR10359:SF19">
    <property type="entry name" value="DNA REPAIR GLYCOSYLASE MJ1434-RELATED"/>
    <property type="match status" value="1"/>
</dbReference>
<dbReference type="Gene3D" id="1.10.1670.10">
    <property type="entry name" value="Helix-hairpin-Helix base-excision DNA repair enzymes (C-terminal)"/>
    <property type="match status" value="1"/>
</dbReference>